<accession>A0A1F6GVU5</accession>
<dbReference type="InterPro" id="IPR051610">
    <property type="entry name" value="GPI/OXD"/>
</dbReference>
<sequence>MKKTNLHQLELNHREQGNFGFTRGSLTQGTAAQQLGCSYYELAPGKKSFPFHFHHAAEEAILVLEGEGTLRLGEERLTLVQGDYVPLPAGKAFAHQLANQSDQVFKYLAFSTFTPNEIVEYPDSNKVGVFAGMVPGLPPSAGSLWQVHKKDGACGYYDGEE</sequence>
<dbReference type="AlphaFoldDB" id="A0A1F6GVU5"/>
<protein>
    <recommendedName>
        <fullName evidence="2">Cupin type-2 domain-containing protein</fullName>
    </recommendedName>
</protein>
<proteinExistence type="predicted"/>
<feature type="domain" description="Cupin type-2" evidence="2">
    <location>
        <begin position="39"/>
        <end position="109"/>
    </location>
</feature>
<gene>
    <name evidence="3" type="ORF">A2557_05245</name>
</gene>
<dbReference type="CDD" id="cd02224">
    <property type="entry name" value="cupin_SPO2919-like"/>
    <property type="match status" value="1"/>
</dbReference>
<dbReference type="InterPro" id="IPR011051">
    <property type="entry name" value="RmlC_Cupin_sf"/>
</dbReference>
<dbReference type="Gene3D" id="2.60.120.10">
    <property type="entry name" value="Jelly Rolls"/>
    <property type="match status" value="1"/>
</dbReference>
<dbReference type="PANTHER" id="PTHR35848:SF6">
    <property type="entry name" value="CUPIN TYPE-2 DOMAIN-CONTAINING PROTEIN"/>
    <property type="match status" value="1"/>
</dbReference>
<dbReference type="SUPFAM" id="SSF51182">
    <property type="entry name" value="RmlC-like cupins"/>
    <property type="match status" value="1"/>
</dbReference>
<dbReference type="PANTHER" id="PTHR35848">
    <property type="entry name" value="OXALATE-BINDING PROTEIN"/>
    <property type="match status" value="1"/>
</dbReference>
<keyword evidence="1" id="KW-0479">Metal-binding</keyword>
<evidence type="ECO:0000259" key="2">
    <source>
        <dbReference type="Pfam" id="PF07883"/>
    </source>
</evidence>
<evidence type="ECO:0000313" key="4">
    <source>
        <dbReference type="Proteomes" id="UP000177583"/>
    </source>
</evidence>
<organism evidence="3 4">
    <name type="scientific">Candidatus Lambdaproteobacteria bacterium RIFOXYD2_FULL_56_26</name>
    <dbReference type="NCBI Taxonomy" id="1817773"/>
    <lineage>
        <taxon>Bacteria</taxon>
        <taxon>Pseudomonadati</taxon>
        <taxon>Pseudomonadota</taxon>
        <taxon>Candidatus Lambdaproteobacteria</taxon>
    </lineage>
</organism>
<dbReference type="GO" id="GO:0046872">
    <property type="term" value="F:metal ion binding"/>
    <property type="evidence" value="ECO:0007669"/>
    <property type="project" value="UniProtKB-KW"/>
</dbReference>
<name>A0A1F6GVU5_9PROT</name>
<dbReference type="InterPro" id="IPR013096">
    <property type="entry name" value="Cupin_2"/>
</dbReference>
<dbReference type="InterPro" id="IPR014710">
    <property type="entry name" value="RmlC-like_jellyroll"/>
</dbReference>
<evidence type="ECO:0000313" key="3">
    <source>
        <dbReference type="EMBL" id="OGH02160.1"/>
    </source>
</evidence>
<dbReference type="Proteomes" id="UP000177583">
    <property type="component" value="Unassembled WGS sequence"/>
</dbReference>
<dbReference type="Pfam" id="PF07883">
    <property type="entry name" value="Cupin_2"/>
    <property type="match status" value="1"/>
</dbReference>
<reference evidence="3 4" key="1">
    <citation type="journal article" date="2016" name="Nat. Commun.">
        <title>Thousands of microbial genomes shed light on interconnected biogeochemical processes in an aquifer system.</title>
        <authorList>
            <person name="Anantharaman K."/>
            <person name="Brown C.T."/>
            <person name="Hug L.A."/>
            <person name="Sharon I."/>
            <person name="Castelle C.J."/>
            <person name="Probst A.J."/>
            <person name="Thomas B.C."/>
            <person name="Singh A."/>
            <person name="Wilkins M.J."/>
            <person name="Karaoz U."/>
            <person name="Brodie E.L."/>
            <person name="Williams K.H."/>
            <person name="Hubbard S.S."/>
            <person name="Banfield J.F."/>
        </authorList>
    </citation>
    <scope>NUCLEOTIDE SEQUENCE [LARGE SCALE GENOMIC DNA]</scope>
</reference>
<dbReference type="EMBL" id="MFNF01000024">
    <property type="protein sequence ID" value="OGH02160.1"/>
    <property type="molecule type" value="Genomic_DNA"/>
</dbReference>
<comment type="caution">
    <text evidence="3">The sequence shown here is derived from an EMBL/GenBank/DDBJ whole genome shotgun (WGS) entry which is preliminary data.</text>
</comment>
<evidence type="ECO:0000256" key="1">
    <source>
        <dbReference type="ARBA" id="ARBA00022723"/>
    </source>
</evidence>